<dbReference type="EnsemblPlants" id="LPERR01G09650.1">
    <property type="protein sequence ID" value="LPERR01G09650.1"/>
    <property type="gene ID" value="LPERR01G09650"/>
</dbReference>
<accession>A0A0D9UZB4</accession>
<reference evidence="2" key="2">
    <citation type="submission" date="2013-12" db="EMBL/GenBank/DDBJ databases">
        <authorList>
            <person name="Yu Y."/>
            <person name="Lee S."/>
            <person name="de Baynast K."/>
            <person name="Wissotski M."/>
            <person name="Liu L."/>
            <person name="Talag J."/>
            <person name="Goicoechea J."/>
            <person name="Angelova A."/>
            <person name="Jetty R."/>
            <person name="Kudrna D."/>
            <person name="Golser W."/>
            <person name="Rivera L."/>
            <person name="Zhang J."/>
            <person name="Wing R."/>
        </authorList>
    </citation>
    <scope>NUCLEOTIDE SEQUENCE</scope>
</reference>
<protein>
    <submittedName>
        <fullName evidence="1">Uncharacterized protein</fullName>
    </submittedName>
</protein>
<dbReference type="Pfam" id="PF03140">
    <property type="entry name" value="DUF247"/>
    <property type="match status" value="1"/>
</dbReference>
<reference evidence="1 2" key="1">
    <citation type="submission" date="2012-08" db="EMBL/GenBank/DDBJ databases">
        <title>Oryza genome evolution.</title>
        <authorList>
            <person name="Wing R.A."/>
        </authorList>
    </citation>
    <scope>NUCLEOTIDE SEQUENCE</scope>
</reference>
<reference evidence="1" key="3">
    <citation type="submission" date="2015-04" db="UniProtKB">
        <authorList>
            <consortium name="EnsemblPlants"/>
        </authorList>
    </citation>
    <scope>IDENTIFICATION</scope>
</reference>
<evidence type="ECO:0000313" key="1">
    <source>
        <dbReference type="EnsemblPlants" id="LPERR01G09650.1"/>
    </source>
</evidence>
<dbReference type="STRING" id="77586.A0A0D9UZB4"/>
<dbReference type="HOGENOM" id="CLU_2267618_0_0_1"/>
<dbReference type="AlphaFoldDB" id="A0A0D9UZB4"/>
<name>A0A0D9UZB4_9ORYZ</name>
<dbReference type="Proteomes" id="UP000032180">
    <property type="component" value="Chromosome 1"/>
</dbReference>
<dbReference type="Gramene" id="LPERR01G09650.1">
    <property type="protein sequence ID" value="LPERR01G09650.1"/>
    <property type="gene ID" value="LPERR01G09650"/>
</dbReference>
<keyword evidence="2" id="KW-1185">Reference proteome</keyword>
<dbReference type="InterPro" id="IPR004158">
    <property type="entry name" value="DUF247_pln"/>
</dbReference>
<proteinExistence type="predicted"/>
<evidence type="ECO:0000313" key="2">
    <source>
        <dbReference type="Proteomes" id="UP000032180"/>
    </source>
</evidence>
<organism evidence="1 2">
    <name type="scientific">Leersia perrieri</name>
    <dbReference type="NCBI Taxonomy" id="77586"/>
    <lineage>
        <taxon>Eukaryota</taxon>
        <taxon>Viridiplantae</taxon>
        <taxon>Streptophyta</taxon>
        <taxon>Embryophyta</taxon>
        <taxon>Tracheophyta</taxon>
        <taxon>Spermatophyta</taxon>
        <taxon>Magnoliopsida</taxon>
        <taxon>Liliopsida</taxon>
        <taxon>Poales</taxon>
        <taxon>Poaceae</taxon>
        <taxon>BOP clade</taxon>
        <taxon>Oryzoideae</taxon>
        <taxon>Oryzeae</taxon>
        <taxon>Oryzinae</taxon>
        <taxon>Leersia</taxon>
    </lineage>
</organism>
<sequence length="103" mass="11427">MPARSLEATVVMMTNTIPRAIELSEDGVTFIWRSAVEDRYVLPSVGIDNILRSLVANLIAFEQTQGELTEPRLLIGYMALMSQLVAQHTTSSYSVDMASYRAC</sequence>